<feature type="chain" id="PRO_5047296755" description="Lipoprotein" evidence="1">
    <location>
        <begin position="22"/>
        <end position="172"/>
    </location>
</feature>
<protein>
    <recommendedName>
        <fullName evidence="4">Lipoprotein</fullName>
    </recommendedName>
</protein>
<keyword evidence="1" id="KW-0732">Signal</keyword>
<comment type="caution">
    <text evidence="2">The sequence shown here is derived from an EMBL/GenBank/DDBJ whole genome shotgun (WGS) entry which is preliminary data.</text>
</comment>
<dbReference type="Proteomes" id="UP001228905">
    <property type="component" value="Unassembled WGS sequence"/>
</dbReference>
<reference evidence="2 3" key="1">
    <citation type="submission" date="2023-07" db="EMBL/GenBank/DDBJ databases">
        <title>Genomic Encyclopedia of Type Strains, Phase IV (KMG-IV): sequencing the most valuable type-strain genomes for metagenomic binning, comparative biology and taxonomic classification.</title>
        <authorList>
            <person name="Goeker M."/>
        </authorList>
    </citation>
    <scope>NUCLEOTIDE SEQUENCE [LARGE SCALE GENOMIC DNA]</scope>
    <source>
        <strain evidence="2 3">DSM 18695</strain>
    </source>
</reference>
<dbReference type="RefSeq" id="WP_307351939.1">
    <property type="nucleotide sequence ID" value="NZ_JAUSVS010000009.1"/>
</dbReference>
<organism evidence="2 3">
    <name type="scientific">Caulobacter ginsengisoli</name>
    <dbReference type="NCBI Taxonomy" id="400775"/>
    <lineage>
        <taxon>Bacteria</taxon>
        <taxon>Pseudomonadati</taxon>
        <taxon>Pseudomonadota</taxon>
        <taxon>Alphaproteobacteria</taxon>
        <taxon>Caulobacterales</taxon>
        <taxon>Caulobacteraceae</taxon>
        <taxon>Caulobacter</taxon>
    </lineage>
</organism>
<gene>
    <name evidence="2" type="ORF">QO010_003892</name>
</gene>
<feature type="signal peptide" evidence="1">
    <location>
        <begin position="1"/>
        <end position="21"/>
    </location>
</feature>
<sequence length="172" mass="19034">MRRSLPALAALAFVLPSLAHADWGWTNWTMSAAQVIETSGGKVQAVSGGQGDRVHGFDLKARGRTRQDGMNFDAEFYFDPDGKILHVVRLTPAERDCRKLLKRLKKRYGAPRDESQNFPMSGGRTLAMTALKWSDPEHGNFVAYTGMSAFGDMPATCFVRYRPLAESDPPPS</sequence>
<name>A0ABU0IVR3_9CAUL</name>
<keyword evidence="3" id="KW-1185">Reference proteome</keyword>
<evidence type="ECO:0000313" key="2">
    <source>
        <dbReference type="EMBL" id="MDQ0466099.1"/>
    </source>
</evidence>
<evidence type="ECO:0000256" key="1">
    <source>
        <dbReference type="SAM" id="SignalP"/>
    </source>
</evidence>
<proteinExistence type="predicted"/>
<evidence type="ECO:0008006" key="4">
    <source>
        <dbReference type="Google" id="ProtNLM"/>
    </source>
</evidence>
<evidence type="ECO:0000313" key="3">
    <source>
        <dbReference type="Proteomes" id="UP001228905"/>
    </source>
</evidence>
<accession>A0ABU0IVR3</accession>
<dbReference type="EMBL" id="JAUSVS010000009">
    <property type="protein sequence ID" value="MDQ0466099.1"/>
    <property type="molecule type" value="Genomic_DNA"/>
</dbReference>